<protein>
    <submittedName>
        <fullName evidence="2">Uncharacterized protein</fullName>
    </submittedName>
</protein>
<dbReference type="AlphaFoldDB" id="A0A2W2EZ53"/>
<feature type="transmembrane region" description="Helical" evidence="1">
    <location>
        <begin position="9"/>
        <end position="27"/>
    </location>
</feature>
<gene>
    <name evidence="2" type="ORF">C1I95_05845</name>
</gene>
<dbReference type="EMBL" id="POTY01000021">
    <property type="protein sequence ID" value="PZG22189.1"/>
    <property type="molecule type" value="Genomic_DNA"/>
</dbReference>
<name>A0A2W2EZ53_9ACTN</name>
<accession>A0A2W2EZ53</accession>
<evidence type="ECO:0000256" key="1">
    <source>
        <dbReference type="SAM" id="Phobius"/>
    </source>
</evidence>
<dbReference type="Proteomes" id="UP000248924">
    <property type="component" value="Unassembled WGS sequence"/>
</dbReference>
<organism evidence="2 3">
    <name type="scientific">Micromonospora craterilacus</name>
    <dbReference type="NCBI Taxonomy" id="1655439"/>
    <lineage>
        <taxon>Bacteria</taxon>
        <taxon>Bacillati</taxon>
        <taxon>Actinomycetota</taxon>
        <taxon>Actinomycetes</taxon>
        <taxon>Micromonosporales</taxon>
        <taxon>Micromonosporaceae</taxon>
        <taxon>Micromonospora</taxon>
    </lineage>
</organism>
<reference evidence="2 3" key="1">
    <citation type="submission" date="2018-01" db="EMBL/GenBank/DDBJ databases">
        <title>Draft genome sequence of Jishengella sp. NA12.</title>
        <authorList>
            <person name="Sahin N."/>
            <person name="Ay H."/>
            <person name="Saygin H."/>
        </authorList>
    </citation>
    <scope>NUCLEOTIDE SEQUENCE [LARGE SCALE GENOMIC DNA]</scope>
    <source>
        <strain evidence="2 3">NA12</strain>
    </source>
</reference>
<proteinExistence type="predicted"/>
<evidence type="ECO:0000313" key="2">
    <source>
        <dbReference type="EMBL" id="PZG22189.1"/>
    </source>
</evidence>
<keyword evidence="3" id="KW-1185">Reference proteome</keyword>
<keyword evidence="1" id="KW-1133">Transmembrane helix</keyword>
<comment type="caution">
    <text evidence="2">The sequence shown here is derived from an EMBL/GenBank/DDBJ whole genome shotgun (WGS) entry which is preliminary data.</text>
</comment>
<keyword evidence="1" id="KW-0812">Transmembrane</keyword>
<sequence length="76" mass="8660">MRHPRLRTLQLGFGFLLWVVAGFGLWLGWAGQVVSSLMIAAGLVVHGPRLVTAWRERGSKPAEPAERVLRHYPNWW</sequence>
<evidence type="ECO:0000313" key="3">
    <source>
        <dbReference type="Proteomes" id="UP000248924"/>
    </source>
</evidence>
<keyword evidence="1" id="KW-0472">Membrane</keyword>